<dbReference type="NCBIfam" id="TIGR00305">
    <property type="entry name" value="putative toxin-antitoxin system toxin component, PIN family"/>
    <property type="match status" value="1"/>
</dbReference>
<dbReference type="SUPFAM" id="SSF88723">
    <property type="entry name" value="PIN domain-like"/>
    <property type="match status" value="1"/>
</dbReference>
<dbReference type="Pfam" id="PF13470">
    <property type="entry name" value="PIN_3"/>
    <property type="match status" value="1"/>
</dbReference>
<protein>
    <submittedName>
        <fullName evidence="2">Putative toxin-antitoxin system toxin component, PIN family</fullName>
    </submittedName>
</protein>
<evidence type="ECO:0000313" key="2">
    <source>
        <dbReference type="EMBL" id="OGY22885.1"/>
    </source>
</evidence>
<accession>A0A1G1W5E3</accession>
<comment type="caution">
    <text evidence="2">The sequence shown here is derived from an EMBL/GenBank/DDBJ whole genome shotgun (WGS) entry which is preliminary data.</text>
</comment>
<dbReference type="STRING" id="1802593.A2172_03010"/>
<dbReference type="Proteomes" id="UP000176631">
    <property type="component" value="Unassembled WGS sequence"/>
</dbReference>
<name>A0A1G1W5E3_9BACT</name>
<proteinExistence type="predicted"/>
<feature type="domain" description="PIN" evidence="1">
    <location>
        <begin position="1"/>
        <end position="112"/>
    </location>
</feature>
<dbReference type="Gene3D" id="3.40.50.1010">
    <property type="entry name" value="5'-nuclease"/>
    <property type="match status" value="1"/>
</dbReference>
<evidence type="ECO:0000313" key="3">
    <source>
        <dbReference type="Proteomes" id="UP000176631"/>
    </source>
</evidence>
<reference evidence="2 3" key="1">
    <citation type="journal article" date="2016" name="Nat. Commun.">
        <title>Thousands of microbial genomes shed light on interconnected biogeochemical processes in an aquifer system.</title>
        <authorList>
            <person name="Anantharaman K."/>
            <person name="Brown C.T."/>
            <person name="Hug L.A."/>
            <person name="Sharon I."/>
            <person name="Castelle C.J."/>
            <person name="Probst A.J."/>
            <person name="Thomas B.C."/>
            <person name="Singh A."/>
            <person name="Wilkins M.J."/>
            <person name="Karaoz U."/>
            <person name="Brodie E.L."/>
            <person name="Williams K.H."/>
            <person name="Hubbard S.S."/>
            <person name="Banfield J.F."/>
        </authorList>
    </citation>
    <scope>NUCLEOTIDE SEQUENCE [LARGE SCALE GENOMIC DNA]</scope>
</reference>
<dbReference type="InterPro" id="IPR002850">
    <property type="entry name" value="PIN_toxin-like"/>
</dbReference>
<sequence>MKVVFDTNVLIANALKDGFTREIFKLAANGTIDLLTSNPILSELEEKLKIKFSWEESKINQYLTVIREISQVIEPTEKIDVIKNDPDDNKILECAAAGKADLIVSSDKDLIKLKNFQSIGIIHPRTLSWTFPKYFKKNKP</sequence>
<dbReference type="PANTHER" id="PTHR34610">
    <property type="entry name" value="SSL7007 PROTEIN"/>
    <property type="match status" value="1"/>
</dbReference>
<dbReference type="AlphaFoldDB" id="A0A1G1W5E3"/>
<dbReference type="InterPro" id="IPR002716">
    <property type="entry name" value="PIN_dom"/>
</dbReference>
<dbReference type="EMBL" id="MHCP01000030">
    <property type="protein sequence ID" value="OGY22885.1"/>
    <property type="molecule type" value="Genomic_DNA"/>
</dbReference>
<gene>
    <name evidence="2" type="ORF">A2172_03010</name>
</gene>
<dbReference type="PANTHER" id="PTHR34610:SF3">
    <property type="entry name" value="SSL7007 PROTEIN"/>
    <property type="match status" value="1"/>
</dbReference>
<evidence type="ECO:0000259" key="1">
    <source>
        <dbReference type="SMART" id="SM00670"/>
    </source>
</evidence>
<organism evidence="2 3">
    <name type="scientific">Candidatus Woykebacteria bacterium RBG_13_40_15</name>
    <dbReference type="NCBI Taxonomy" id="1802593"/>
    <lineage>
        <taxon>Bacteria</taxon>
        <taxon>Candidatus Woykeibacteriota</taxon>
    </lineage>
</organism>
<dbReference type="SMART" id="SM00670">
    <property type="entry name" value="PINc"/>
    <property type="match status" value="1"/>
</dbReference>
<dbReference type="InterPro" id="IPR029060">
    <property type="entry name" value="PIN-like_dom_sf"/>
</dbReference>